<dbReference type="Proteomes" id="UP000076078">
    <property type="component" value="Unassembled WGS sequence"/>
</dbReference>
<keyword evidence="2" id="KW-1185">Reference proteome</keyword>
<protein>
    <recommendedName>
        <fullName evidence="3">Ankyrin repeat-containing protein</fullName>
    </recommendedName>
</protein>
<dbReference type="EMBL" id="LODT01000013">
    <property type="protein sequence ID" value="KYR00677.1"/>
    <property type="molecule type" value="Genomic_DNA"/>
</dbReference>
<evidence type="ECO:0000313" key="1">
    <source>
        <dbReference type="EMBL" id="KYR00677.1"/>
    </source>
</evidence>
<comment type="caution">
    <text evidence="1">The sequence shown here is derived from an EMBL/GenBank/DDBJ whole genome shotgun (WGS) entry which is preliminary data.</text>
</comment>
<evidence type="ECO:0008006" key="3">
    <source>
        <dbReference type="Google" id="ProtNLM"/>
    </source>
</evidence>
<dbReference type="InParanoid" id="A0A152A3K3"/>
<proteinExistence type="predicted"/>
<name>A0A152A3K3_TIELA</name>
<evidence type="ECO:0000313" key="2">
    <source>
        <dbReference type="Proteomes" id="UP000076078"/>
    </source>
</evidence>
<sequence>MSYILYQQVFQNKYLFKKIFSFIKQYHRENNVESYNYYNLPIDYYIPKENVQYDVREKMELLRDRIQVHLEWLNDGKIEKIIDFDQLGFFYRFYERNEDFDMFKLIFDLLTTTIGYSVNQLFFRQNENIFSSPNQKIIEYIIQQYPLAIYINNLRGGLEIEDYIHPDLDYKWLIDNLQLVKKNSNINNLKLLTRSLLSKTKDNMMYMMNTYFESPLYKAMVLGIAIRMAMHCDKLEYFKILVGMTPKTLDKCYIPNTHYFEGHTNVLTSDQMKMLKMFYDHFDMEEYRYVFSIPFVLSYPSDEAIRFLEKFSNARDNIMNFFSIPNLFTRSSVENLRYMVKHNLIDPNNLLYYPKVLEDIELFRLMLGYFKSSQCLHLINCISLETLKMVIEETNLVVNDSYLKNSYNGKMENLKYLYEQSLVHPDRVKITDKSLTMAYQEGNIEMVKFLRERQDGPWCGTFSLYNILHKSTLSELTYFLSIPEIKKISGFSINNTIDTDKLDFLSQYYPLDLKNVLFNKKLYCNSPTILGYILQNYTKGGCNGILSYFKIRHILLLEKSATRNNFKYIHFLLENRDHPLLKNQMRLNHCPTLIKNLLDSNYYKMIITLFHHQFFKFKHLHYFTKSNNLQIIRMILLYYKNNTKLEVSLSNRKFKHFYSKFGYLINIK</sequence>
<gene>
    <name evidence="1" type="ORF">DLAC_02716</name>
</gene>
<organism evidence="1 2">
    <name type="scientific">Tieghemostelium lacteum</name>
    <name type="common">Slime mold</name>
    <name type="synonym">Dictyostelium lacteum</name>
    <dbReference type="NCBI Taxonomy" id="361077"/>
    <lineage>
        <taxon>Eukaryota</taxon>
        <taxon>Amoebozoa</taxon>
        <taxon>Evosea</taxon>
        <taxon>Eumycetozoa</taxon>
        <taxon>Dictyostelia</taxon>
        <taxon>Dictyosteliales</taxon>
        <taxon>Raperosteliaceae</taxon>
        <taxon>Tieghemostelium</taxon>
    </lineage>
</organism>
<reference evidence="1 2" key="1">
    <citation type="submission" date="2015-12" db="EMBL/GenBank/DDBJ databases">
        <title>Dictyostelia acquired genes for synthesis and detection of signals that induce cell-type specialization by lateral gene transfer from prokaryotes.</title>
        <authorList>
            <person name="Gloeckner G."/>
            <person name="Schaap P."/>
        </authorList>
    </citation>
    <scope>NUCLEOTIDE SEQUENCE [LARGE SCALE GENOMIC DNA]</scope>
    <source>
        <strain evidence="1 2">TK</strain>
    </source>
</reference>
<dbReference type="FunCoup" id="A0A152A3K3">
    <property type="interactions" value="170"/>
</dbReference>
<accession>A0A152A3K3</accession>
<dbReference type="AlphaFoldDB" id="A0A152A3K3"/>